<accession>A0A4Y7IMK8</accession>
<feature type="compositionally biased region" description="Basic and acidic residues" evidence="1">
    <location>
        <begin position="168"/>
        <end position="193"/>
    </location>
</feature>
<evidence type="ECO:0000313" key="3">
    <source>
        <dbReference type="Proteomes" id="UP000316621"/>
    </source>
</evidence>
<feature type="compositionally biased region" description="Polar residues" evidence="1">
    <location>
        <begin position="87"/>
        <end position="97"/>
    </location>
</feature>
<keyword evidence="3" id="KW-1185">Reference proteome</keyword>
<protein>
    <submittedName>
        <fullName evidence="2">Uncharacterized protein</fullName>
    </submittedName>
</protein>
<feature type="compositionally biased region" description="Polar residues" evidence="1">
    <location>
        <begin position="64"/>
        <end position="75"/>
    </location>
</feature>
<feature type="compositionally biased region" description="Polar residues" evidence="1">
    <location>
        <begin position="1"/>
        <end position="10"/>
    </location>
</feature>
<evidence type="ECO:0000256" key="1">
    <source>
        <dbReference type="SAM" id="MobiDB-lite"/>
    </source>
</evidence>
<name>A0A4Y7IMK8_PAPSO</name>
<organism evidence="2 3">
    <name type="scientific">Papaver somniferum</name>
    <name type="common">Opium poppy</name>
    <dbReference type="NCBI Taxonomy" id="3469"/>
    <lineage>
        <taxon>Eukaryota</taxon>
        <taxon>Viridiplantae</taxon>
        <taxon>Streptophyta</taxon>
        <taxon>Embryophyta</taxon>
        <taxon>Tracheophyta</taxon>
        <taxon>Spermatophyta</taxon>
        <taxon>Magnoliopsida</taxon>
        <taxon>Ranunculales</taxon>
        <taxon>Papaveraceae</taxon>
        <taxon>Papaveroideae</taxon>
        <taxon>Papaver</taxon>
    </lineage>
</organism>
<sequence length="634" mass="70777">MGNNNVSGLQEQEKNDVVEPNKSQDVQEKYPGFNSKENLGESDIKKQESDLREPNEAKIEDSTRSANVPLVSTDTDPGLEIYPSAARTDNSTRNETSIQEEAEEWIESPADTETSSQEAESTESEFSPVKPTTEDGNKLELGSNERATESHVITMNQQILHGVLSRNSEVEKSQDQSLIKEDMELQKGNDEANMKGSEVEETVIILNAVEESNGEHQPMGLNPFGKESEETQTKSGSVKLFHVKASEPNREMEAEETKMIENGIKIEGSEIVGKTLQSRESSAQESKVERMDKYELTKTSTGHKEAEGIEDEESLSHGIKGELQIDRSNVTENGHHIENVTKENSTIELENDNEKFFDFYTLPAAVIDANVDQEGEKVPISETKVDNYVGPEFLSIETTKQLEDFCVLPMLTSQVNQLTNNLTDSKIGETEFLKPTTESYQEALTTSTDVTAESSFRAENPIANTEDLLVASSKQDSKHGAFLHQIESTEASKNIERYISESTSDDVKINTEVTKVSSCKLLRSDSENGDSDGIPLLNQEITQKTNTNVRHPSTEKEVEEVEIQEKSVEKQVIALERTITETLKAPLLNYMKEEIHVIESPKKQEKNKPKYSFFGNCMCCTPVTSFPVSKRFSF</sequence>
<proteinExistence type="predicted"/>
<feature type="compositionally biased region" description="Basic and acidic residues" evidence="1">
    <location>
        <begin position="38"/>
        <end position="63"/>
    </location>
</feature>
<reference evidence="2 3" key="1">
    <citation type="journal article" date="2018" name="Science">
        <title>The opium poppy genome and morphinan production.</title>
        <authorList>
            <person name="Guo L."/>
            <person name="Winzer T."/>
            <person name="Yang X."/>
            <person name="Li Y."/>
            <person name="Ning Z."/>
            <person name="He Z."/>
            <person name="Teodor R."/>
            <person name="Lu Y."/>
            <person name="Bowser T.A."/>
            <person name="Graham I.A."/>
            <person name="Ye K."/>
        </authorList>
    </citation>
    <scope>NUCLEOTIDE SEQUENCE [LARGE SCALE GENOMIC DNA]</scope>
    <source>
        <strain evidence="3">cv. HN1</strain>
        <tissue evidence="2">Leaves</tissue>
    </source>
</reference>
<dbReference type="OMA" id="PMTSISM"/>
<feature type="region of interest" description="Disordered" evidence="1">
    <location>
        <begin position="1"/>
        <end position="151"/>
    </location>
</feature>
<evidence type="ECO:0000313" key="2">
    <source>
        <dbReference type="EMBL" id="RZC48952.1"/>
    </source>
</evidence>
<dbReference type="OrthoDB" id="1681423at2759"/>
<feature type="compositionally biased region" description="Low complexity" evidence="1">
    <location>
        <begin position="112"/>
        <end position="127"/>
    </location>
</feature>
<feature type="region of interest" description="Disordered" evidence="1">
    <location>
        <begin position="164"/>
        <end position="197"/>
    </location>
</feature>
<dbReference type="EMBL" id="CM010716">
    <property type="protein sequence ID" value="RZC48952.1"/>
    <property type="molecule type" value="Genomic_DNA"/>
</dbReference>
<dbReference type="Proteomes" id="UP000316621">
    <property type="component" value="Chromosome 2"/>
</dbReference>
<gene>
    <name evidence="2" type="ORF">C5167_017377</name>
</gene>
<dbReference type="Gramene" id="RZC48952">
    <property type="protein sequence ID" value="RZC48952"/>
    <property type="gene ID" value="C5167_017377"/>
</dbReference>
<dbReference type="AlphaFoldDB" id="A0A4Y7IMK8"/>